<accession>A0A671RQX7</accession>
<dbReference type="Proteomes" id="UP000472260">
    <property type="component" value="Unassembled WGS sequence"/>
</dbReference>
<dbReference type="GO" id="GO:0003676">
    <property type="term" value="F:nucleic acid binding"/>
    <property type="evidence" value="ECO:0007669"/>
    <property type="project" value="InterPro"/>
</dbReference>
<dbReference type="Gene3D" id="3.30.420.10">
    <property type="entry name" value="Ribonuclease H-like superfamily/Ribonuclease H"/>
    <property type="match status" value="1"/>
</dbReference>
<dbReference type="AlphaFoldDB" id="A0A671RQX7"/>
<reference evidence="1" key="2">
    <citation type="submission" date="2025-09" db="UniProtKB">
        <authorList>
            <consortium name="Ensembl"/>
        </authorList>
    </citation>
    <scope>IDENTIFICATION</scope>
</reference>
<organism evidence="1 2">
    <name type="scientific">Sinocyclocheilus anshuiensis</name>
    <dbReference type="NCBI Taxonomy" id="1608454"/>
    <lineage>
        <taxon>Eukaryota</taxon>
        <taxon>Metazoa</taxon>
        <taxon>Chordata</taxon>
        <taxon>Craniata</taxon>
        <taxon>Vertebrata</taxon>
        <taxon>Euteleostomi</taxon>
        <taxon>Actinopterygii</taxon>
        <taxon>Neopterygii</taxon>
        <taxon>Teleostei</taxon>
        <taxon>Ostariophysi</taxon>
        <taxon>Cypriniformes</taxon>
        <taxon>Cyprinidae</taxon>
        <taxon>Cyprininae</taxon>
        <taxon>Sinocyclocheilus</taxon>
    </lineage>
</organism>
<protein>
    <recommendedName>
        <fullName evidence="3">Tc1-like transposase DDE domain-containing protein</fullName>
    </recommendedName>
</protein>
<evidence type="ECO:0008006" key="3">
    <source>
        <dbReference type="Google" id="ProtNLM"/>
    </source>
</evidence>
<evidence type="ECO:0000313" key="1">
    <source>
        <dbReference type="Ensembl" id="ENSSANP00000086158.1"/>
    </source>
</evidence>
<proteinExistence type="predicted"/>
<dbReference type="InterPro" id="IPR036397">
    <property type="entry name" value="RNaseH_sf"/>
</dbReference>
<reference evidence="1" key="1">
    <citation type="submission" date="2025-08" db="UniProtKB">
        <authorList>
            <consortium name="Ensembl"/>
        </authorList>
    </citation>
    <scope>IDENTIFICATION</scope>
</reference>
<name>A0A671RQX7_9TELE</name>
<evidence type="ECO:0000313" key="2">
    <source>
        <dbReference type="Proteomes" id="UP000472260"/>
    </source>
</evidence>
<dbReference type="Ensembl" id="ENSSANT00000091569.1">
    <property type="protein sequence ID" value="ENSSANP00000086158.1"/>
    <property type="gene ID" value="ENSSANG00000042726.1"/>
</dbReference>
<keyword evidence="2" id="KW-1185">Reference proteome</keyword>
<sequence length="70" mass="8217">MQKKMHLPWPNKSPDLNIIKPLWTTLERRLYESILQRVEAALTSWENKQGVLLAVTFSAHICLKRVTKMN</sequence>